<protein>
    <submittedName>
        <fullName evidence="2">Uncharacterized protein</fullName>
    </submittedName>
</protein>
<keyword evidence="3" id="KW-1185">Reference proteome</keyword>
<evidence type="ECO:0000313" key="2">
    <source>
        <dbReference type="EMBL" id="KAK0478332.1"/>
    </source>
</evidence>
<comment type="caution">
    <text evidence="2">The sequence shown here is derived from an EMBL/GenBank/DDBJ whole genome shotgun (WGS) entry which is preliminary data.</text>
</comment>
<proteinExistence type="predicted"/>
<feature type="region of interest" description="Disordered" evidence="1">
    <location>
        <begin position="143"/>
        <end position="208"/>
    </location>
</feature>
<dbReference type="Proteomes" id="UP001175227">
    <property type="component" value="Unassembled WGS sequence"/>
</dbReference>
<name>A0AA39U6A0_9AGAR</name>
<gene>
    <name evidence="2" type="ORF">IW261DRAFT_220879</name>
</gene>
<feature type="region of interest" description="Disordered" evidence="1">
    <location>
        <begin position="77"/>
        <end position="100"/>
    </location>
</feature>
<dbReference type="AlphaFoldDB" id="A0AA39U6A0"/>
<feature type="compositionally biased region" description="Polar residues" evidence="1">
    <location>
        <begin position="192"/>
        <end position="208"/>
    </location>
</feature>
<accession>A0AA39U6A0</accession>
<sequence length="208" mass="23366">MLKKLASRLTPSWFLHFSSCHGAPAAILNRRVRNTPIAMILLMFRLELQARSHTYILSDLLPEDLGHAKHFSRRLQTPMQHSDLVPSAPPPSPSTPNRSEACSKVLVPNLLDLTEFGVCRSQTQLPLAMEDGDNLYEERMLHDPSEPCTHSRPAEQKNGSQLVEERHSDDGMETSEENRDESDDDMEELMEVTSTASGRPSGYVTETK</sequence>
<evidence type="ECO:0000313" key="3">
    <source>
        <dbReference type="Proteomes" id="UP001175227"/>
    </source>
</evidence>
<evidence type="ECO:0000256" key="1">
    <source>
        <dbReference type="SAM" id="MobiDB-lite"/>
    </source>
</evidence>
<reference evidence="2" key="1">
    <citation type="submission" date="2023-06" db="EMBL/GenBank/DDBJ databases">
        <authorList>
            <consortium name="Lawrence Berkeley National Laboratory"/>
            <person name="Ahrendt S."/>
            <person name="Sahu N."/>
            <person name="Indic B."/>
            <person name="Wong-Bajracharya J."/>
            <person name="Merenyi Z."/>
            <person name="Ke H.-M."/>
            <person name="Monk M."/>
            <person name="Kocsube S."/>
            <person name="Drula E."/>
            <person name="Lipzen A."/>
            <person name="Balint B."/>
            <person name="Henrissat B."/>
            <person name="Andreopoulos B."/>
            <person name="Martin F.M."/>
            <person name="Harder C.B."/>
            <person name="Rigling D."/>
            <person name="Ford K.L."/>
            <person name="Foster G.D."/>
            <person name="Pangilinan J."/>
            <person name="Papanicolaou A."/>
            <person name="Barry K."/>
            <person name="LaButti K."/>
            <person name="Viragh M."/>
            <person name="Koriabine M."/>
            <person name="Yan M."/>
            <person name="Riley R."/>
            <person name="Champramary S."/>
            <person name="Plett K.L."/>
            <person name="Tsai I.J."/>
            <person name="Slot J."/>
            <person name="Sipos G."/>
            <person name="Plett J."/>
            <person name="Nagy L.G."/>
            <person name="Grigoriev I.V."/>
        </authorList>
    </citation>
    <scope>NUCLEOTIDE SEQUENCE</scope>
    <source>
        <strain evidence="2">ICMP 16352</strain>
    </source>
</reference>
<dbReference type="EMBL" id="JAUEPR010000014">
    <property type="protein sequence ID" value="KAK0478332.1"/>
    <property type="molecule type" value="Genomic_DNA"/>
</dbReference>
<feature type="compositionally biased region" description="Acidic residues" evidence="1">
    <location>
        <begin position="171"/>
        <end position="190"/>
    </location>
</feature>
<organism evidence="2 3">
    <name type="scientific">Armillaria novae-zelandiae</name>
    <dbReference type="NCBI Taxonomy" id="153914"/>
    <lineage>
        <taxon>Eukaryota</taxon>
        <taxon>Fungi</taxon>
        <taxon>Dikarya</taxon>
        <taxon>Basidiomycota</taxon>
        <taxon>Agaricomycotina</taxon>
        <taxon>Agaricomycetes</taxon>
        <taxon>Agaricomycetidae</taxon>
        <taxon>Agaricales</taxon>
        <taxon>Marasmiineae</taxon>
        <taxon>Physalacriaceae</taxon>
        <taxon>Armillaria</taxon>
    </lineage>
</organism>